<evidence type="ECO:0000259" key="2">
    <source>
        <dbReference type="PROSITE" id="PS50848"/>
    </source>
</evidence>
<dbReference type="InterPro" id="IPR023393">
    <property type="entry name" value="START-like_dom_sf"/>
</dbReference>
<reference evidence="3 4" key="1">
    <citation type="journal article" date="2018" name="Mol. Biol. Evol.">
        <title>Broad Genomic Sampling Reveals a Smut Pathogenic Ancestry of the Fungal Clade Ustilaginomycotina.</title>
        <authorList>
            <person name="Kijpornyongpan T."/>
            <person name="Mondo S.J."/>
            <person name="Barry K."/>
            <person name="Sandor L."/>
            <person name="Lee J."/>
            <person name="Lipzen A."/>
            <person name="Pangilinan J."/>
            <person name="LaButti K."/>
            <person name="Hainaut M."/>
            <person name="Henrissat B."/>
            <person name="Grigoriev I.V."/>
            <person name="Spatafora J.W."/>
            <person name="Aime M.C."/>
        </authorList>
    </citation>
    <scope>NUCLEOTIDE SEQUENCE [LARGE SCALE GENOMIC DNA]</scope>
    <source>
        <strain evidence="3 4">MCA 4718</strain>
    </source>
</reference>
<dbReference type="GeneID" id="37013313"/>
<evidence type="ECO:0000256" key="1">
    <source>
        <dbReference type="SAM" id="MobiDB-lite"/>
    </source>
</evidence>
<evidence type="ECO:0000313" key="3">
    <source>
        <dbReference type="EMBL" id="PWN22736.1"/>
    </source>
</evidence>
<dbReference type="RefSeq" id="XP_025349896.1">
    <property type="nucleotide sequence ID" value="XM_025491579.1"/>
</dbReference>
<sequence>MASYSPTESFTDSSPSTSTPGRLVIPDRPCPHGYLANPHQEAKQRGWNAFYGLLSSPPEIFQNLGEKAGVARYRCVDPSLQMTTLDTLKGTVYMEGVKPVDVFSCIHQAAYRLIWDTRLASASIIERYSQTEFIFYLVTRGIGPIYWERDVVGCQFSRSYLADGSMAEDIVMADCPLVDIMWTNVERPDIGPQEGKMRAQITLAGYRIEARGNGCQVTYFVSIDLAVPIPAFIRKALCNDLPVALARLRDAIPTFGVPPYVLDHQRCIALQQHYWDPETRVSVIIAVTTSPGTFVIMLDSMRMYPSGILMPTITGQGATSVTIQEAFTGDRIFVHLSESGLFQEWILTFEPRDQDPEPTDQSSWW</sequence>
<dbReference type="Proteomes" id="UP000245942">
    <property type="component" value="Unassembled WGS sequence"/>
</dbReference>
<accession>A0A316UC15</accession>
<organism evidence="3 4">
    <name type="scientific">Pseudomicrostroma glucosiphilum</name>
    <dbReference type="NCBI Taxonomy" id="1684307"/>
    <lineage>
        <taxon>Eukaryota</taxon>
        <taxon>Fungi</taxon>
        <taxon>Dikarya</taxon>
        <taxon>Basidiomycota</taxon>
        <taxon>Ustilaginomycotina</taxon>
        <taxon>Exobasidiomycetes</taxon>
        <taxon>Microstromatales</taxon>
        <taxon>Microstromatales incertae sedis</taxon>
        <taxon>Pseudomicrostroma</taxon>
    </lineage>
</organism>
<dbReference type="Pfam" id="PF01852">
    <property type="entry name" value="START"/>
    <property type="match status" value="1"/>
</dbReference>
<dbReference type="InterPro" id="IPR051213">
    <property type="entry name" value="START_lipid_transfer"/>
</dbReference>
<dbReference type="PROSITE" id="PS50848">
    <property type="entry name" value="START"/>
    <property type="match status" value="1"/>
</dbReference>
<dbReference type="PANTHER" id="PTHR19308:SF54">
    <property type="entry name" value="START DOMAIN-CONTAINING PROTEIN"/>
    <property type="match status" value="1"/>
</dbReference>
<proteinExistence type="predicted"/>
<dbReference type="PANTHER" id="PTHR19308">
    <property type="entry name" value="PHOSPHATIDYLCHOLINE TRANSFER PROTEIN"/>
    <property type="match status" value="1"/>
</dbReference>
<protein>
    <submittedName>
        <fullName evidence="3">Bet v1-like protein</fullName>
    </submittedName>
</protein>
<feature type="region of interest" description="Disordered" evidence="1">
    <location>
        <begin position="1"/>
        <end position="23"/>
    </location>
</feature>
<dbReference type="GO" id="GO:0008289">
    <property type="term" value="F:lipid binding"/>
    <property type="evidence" value="ECO:0007669"/>
    <property type="project" value="InterPro"/>
</dbReference>
<dbReference type="SUPFAM" id="SSF55961">
    <property type="entry name" value="Bet v1-like"/>
    <property type="match status" value="1"/>
</dbReference>
<dbReference type="InterPro" id="IPR002913">
    <property type="entry name" value="START_lipid-bd_dom"/>
</dbReference>
<dbReference type="AlphaFoldDB" id="A0A316UC15"/>
<feature type="compositionally biased region" description="Low complexity" evidence="1">
    <location>
        <begin position="1"/>
        <end position="20"/>
    </location>
</feature>
<dbReference type="EMBL" id="KZ819322">
    <property type="protein sequence ID" value="PWN22736.1"/>
    <property type="molecule type" value="Genomic_DNA"/>
</dbReference>
<evidence type="ECO:0000313" key="4">
    <source>
        <dbReference type="Proteomes" id="UP000245942"/>
    </source>
</evidence>
<dbReference type="OrthoDB" id="196858at2759"/>
<name>A0A316UC15_9BASI</name>
<feature type="domain" description="START" evidence="2">
    <location>
        <begin position="90"/>
        <end position="257"/>
    </location>
</feature>
<dbReference type="Gene3D" id="3.30.530.20">
    <property type="match status" value="1"/>
</dbReference>
<dbReference type="GO" id="GO:0005737">
    <property type="term" value="C:cytoplasm"/>
    <property type="evidence" value="ECO:0007669"/>
    <property type="project" value="UniProtKB-ARBA"/>
</dbReference>
<gene>
    <name evidence="3" type="ORF">BCV69DRAFT_280342</name>
</gene>
<keyword evidence="4" id="KW-1185">Reference proteome</keyword>